<accession>A0A1J1HT06</accession>
<organism evidence="2 3">
    <name type="scientific">Clunio marinus</name>
    <dbReference type="NCBI Taxonomy" id="568069"/>
    <lineage>
        <taxon>Eukaryota</taxon>
        <taxon>Metazoa</taxon>
        <taxon>Ecdysozoa</taxon>
        <taxon>Arthropoda</taxon>
        <taxon>Hexapoda</taxon>
        <taxon>Insecta</taxon>
        <taxon>Pterygota</taxon>
        <taxon>Neoptera</taxon>
        <taxon>Endopterygota</taxon>
        <taxon>Diptera</taxon>
        <taxon>Nematocera</taxon>
        <taxon>Chironomoidea</taxon>
        <taxon>Chironomidae</taxon>
        <taxon>Clunio</taxon>
    </lineage>
</organism>
<feature type="transmembrane region" description="Helical" evidence="1">
    <location>
        <begin position="246"/>
        <end position="263"/>
    </location>
</feature>
<protein>
    <submittedName>
        <fullName evidence="2">CLUMA_CG004820, isoform A</fullName>
    </submittedName>
</protein>
<feature type="transmembrane region" description="Helical" evidence="1">
    <location>
        <begin position="71"/>
        <end position="92"/>
    </location>
</feature>
<evidence type="ECO:0000313" key="3">
    <source>
        <dbReference type="Proteomes" id="UP000183832"/>
    </source>
</evidence>
<gene>
    <name evidence="2" type="ORF">CLUMA_CG004820</name>
</gene>
<evidence type="ECO:0000256" key="1">
    <source>
        <dbReference type="SAM" id="Phobius"/>
    </source>
</evidence>
<keyword evidence="1" id="KW-0812">Transmembrane</keyword>
<keyword evidence="3" id="KW-1185">Reference proteome</keyword>
<dbReference type="STRING" id="568069.A0A1J1HT06"/>
<reference evidence="2 3" key="1">
    <citation type="submission" date="2015-04" db="EMBL/GenBank/DDBJ databases">
        <authorList>
            <person name="Syromyatnikov M.Y."/>
            <person name="Popov V.N."/>
        </authorList>
    </citation>
    <scope>NUCLEOTIDE SEQUENCE [LARGE SCALE GENOMIC DNA]</scope>
</reference>
<feature type="transmembrane region" description="Helical" evidence="1">
    <location>
        <begin position="32"/>
        <end position="51"/>
    </location>
</feature>
<dbReference type="OrthoDB" id="7786859at2759"/>
<keyword evidence="1" id="KW-0472">Membrane</keyword>
<dbReference type="EMBL" id="CVRI01000020">
    <property type="protein sequence ID" value="CRK91133.1"/>
    <property type="molecule type" value="Genomic_DNA"/>
</dbReference>
<dbReference type="Proteomes" id="UP000183832">
    <property type="component" value="Unassembled WGS sequence"/>
</dbReference>
<keyword evidence="1" id="KW-1133">Transmembrane helix</keyword>
<dbReference type="AlphaFoldDB" id="A0A1J1HT06"/>
<sequence length="359" mass="42318">MWINFSLFEYYELIYYLKYRLGSQDVKESINVIYLCSLFFIISYVIFHKIVKKFLLKPKISSDKHGAIIDAAYNIVFFLTSTSFLILYHGYFIKNEINTEINEFNPKGKSLLFHKTCDIIKFKILTYILISYNIFSFFKDLFTRDISSAISNFLFVTLLLTSFSNRYENYTVVLTINIGLFHVFTKLLLILTFNTKKSQTMMFRMLAGFKFAAWMYMFLSFLPFQYLLPSLDTNINDSLCLNTVFISWYVFNLWTSPMLRIFYHQLYHLTISDCPGGNSLSRCILLKDSPEFEHQMKLKQAYLDVRLHNQRHILNKLNLSESAASCSSSTAFQTIKCVLSLKRKLKRIRENHKTVQNNN</sequence>
<proteinExistence type="predicted"/>
<feature type="transmembrane region" description="Helical" evidence="1">
    <location>
        <begin position="112"/>
        <end position="134"/>
    </location>
</feature>
<name>A0A1J1HT06_9DIPT</name>
<evidence type="ECO:0000313" key="2">
    <source>
        <dbReference type="EMBL" id="CRK91133.1"/>
    </source>
</evidence>
<feature type="transmembrane region" description="Helical" evidence="1">
    <location>
        <begin position="205"/>
        <end position="226"/>
    </location>
</feature>
<feature type="transmembrane region" description="Helical" evidence="1">
    <location>
        <begin position="170"/>
        <end position="193"/>
    </location>
</feature>